<dbReference type="InterPro" id="IPR036390">
    <property type="entry name" value="WH_DNA-bd_sf"/>
</dbReference>
<dbReference type="Pfam" id="PF01638">
    <property type="entry name" value="HxlR"/>
    <property type="match status" value="1"/>
</dbReference>
<keyword evidence="6" id="KW-1185">Reference proteome</keyword>
<comment type="caution">
    <text evidence="5">The sequence shown here is derived from an EMBL/GenBank/DDBJ whole genome shotgun (WGS) entry which is preliminary data.</text>
</comment>
<sequence>MAEPKQNTNVNCTEKEMKHTCTNFHNAIEFIGKRWMGAVIYALLKGPKRYHEIISSIPGISDRLLTERLRDLENEGLVVKKIITTSPKKVEYELTPIGKELEEVVKILIKWVIRRGDAQGVEKVQ</sequence>
<dbReference type="SUPFAM" id="SSF46785">
    <property type="entry name" value="Winged helix' DNA-binding domain"/>
    <property type="match status" value="1"/>
</dbReference>
<dbReference type="Gene3D" id="1.10.10.10">
    <property type="entry name" value="Winged helix-like DNA-binding domain superfamily/Winged helix DNA-binding domain"/>
    <property type="match status" value="1"/>
</dbReference>
<feature type="domain" description="HTH hxlR-type" evidence="4">
    <location>
        <begin position="21"/>
        <end position="120"/>
    </location>
</feature>
<evidence type="ECO:0000256" key="2">
    <source>
        <dbReference type="ARBA" id="ARBA00023125"/>
    </source>
</evidence>
<dbReference type="PANTHER" id="PTHR33204:SF37">
    <property type="entry name" value="HTH-TYPE TRANSCRIPTIONAL REGULATOR YODB"/>
    <property type="match status" value="1"/>
</dbReference>
<reference evidence="5 6" key="1">
    <citation type="submission" date="2024-11" db="EMBL/GenBank/DDBJ databases">
        <authorList>
            <person name="Lucas J.A."/>
        </authorList>
    </citation>
    <scope>NUCLEOTIDE SEQUENCE [LARGE SCALE GENOMIC DNA]</scope>
    <source>
        <strain evidence="5 6">Z 5.4</strain>
    </source>
</reference>
<evidence type="ECO:0000313" key="5">
    <source>
        <dbReference type="EMBL" id="MFK9092841.1"/>
    </source>
</evidence>
<keyword evidence="1" id="KW-0805">Transcription regulation</keyword>
<evidence type="ECO:0000259" key="4">
    <source>
        <dbReference type="PROSITE" id="PS51118"/>
    </source>
</evidence>
<organism evidence="5 6">
    <name type="scientific">Bacillus salipaludis</name>
    <dbReference type="NCBI Taxonomy" id="2547811"/>
    <lineage>
        <taxon>Bacteria</taxon>
        <taxon>Bacillati</taxon>
        <taxon>Bacillota</taxon>
        <taxon>Bacilli</taxon>
        <taxon>Bacillales</taxon>
        <taxon>Bacillaceae</taxon>
        <taxon>Bacillus</taxon>
    </lineage>
</organism>
<accession>A0ABW8RKY3</accession>
<dbReference type="Proteomes" id="UP001623041">
    <property type="component" value="Unassembled WGS sequence"/>
</dbReference>
<keyword evidence="2" id="KW-0238">DNA-binding</keyword>
<dbReference type="PROSITE" id="PS51118">
    <property type="entry name" value="HTH_HXLR"/>
    <property type="match status" value="1"/>
</dbReference>
<dbReference type="InterPro" id="IPR002577">
    <property type="entry name" value="HTH_HxlR"/>
</dbReference>
<dbReference type="EMBL" id="JBJHQH010000011">
    <property type="protein sequence ID" value="MFK9092841.1"/>
    <property type="molecule type" value="Genomic_DNA"/>
</dbReference>
<evidence type="ECO:0000313" key="6">
    <source>
        <dbReference type="Proteomes" id="UP001623041"/>
    </source>
</evidence>
<dbReference type="InterPro" id="IPR036388">
    <property type="entry name" value="WH-like_DNA-bd_sf"/>
</dbReference>
<name>A0ABW8RKY3_9BACI</name>
<keyword evidence="3" id="KW-0804">Transcription</keyword>
<proteinExistence type="predicted"/>
<dbReference type="RefSeq" id="WP_406581408.1">
    <property type="nucleotide sequence ID" value="NZ_JBJHQH010000011.1"/>
</dbReference>
<evidence type="ECO:0000256" key="1">
    <source>
        <dbReference type="ARBA" id="ARBA00023015"/>
    </source>
</evidence>
<gene>
    <name evidence="5" type="ORF">ACJEBI_15310</name>
</gene>
<dbReference type="PANTHER" id="PTHR33204">
    <property type="entry name" value="TRANSCRIPTIONAL REGULATOR, MARR FAMILY"/>
    <property type="match status" value="1"/>
</dbReference>
<evidence type="ECO:0000256" key="3">
    <source>
        <dbReference type="ARBA" id="ARBA00023163"/>
    </source>
</evidence>
<protein>
    <submittedName>
        <fullName evidence="5">Winged helix-turn-helix transcriptional regulator</fullName>
    </submittedName>
</protein>